<dbReference type="Proteomes" id="UP000008142">
    <property type="component" value="Unassembled WGS sequence"/>
</dbReference>
<evidence type="ECO:0000313" key="2">
    <source>
        <dbReference type="Proteomes" id="UP000008142"/>
    </source>
</evidence>
<name>F0UT99_AJEC8</name>
<dbReference type="EMBL" id="DS990642">
    <property type="protein sequence ID" value="EGC49126.1"/>
    <property type="molecule type" value="Genomic_DNA"/>
</dbReference>
<gene>
    <name evidence="1" type="ORF">HCEG_08341</name>
</gene>
<proteinExistence type="predicted"/>
<dbReference type="AlphaFoldDB" id="F0UT99"/>
<organism evidence="2">
    <name type="scientific">Ajellomyces capsulatus (strain H88)</name>
    <name type="common">Darling's disease fungus</name>
    <name type="synonym">Histoplasma capsulatum</name>
    <dbReference type="NCBI Taxonomy" id="544711"/>
    <lineage>
        <taxon>Eukaryota</taxon>
        <taxon>Fungi</taxon>
        <taxon>Dikarya</taxon>
        <taxon>Ascomycota</taxon>
        <taxon>Pezizomycotina</taxon>
        <taxon>Eurotiomycetes</taxon>
        <taxon>Eurotiomycetidae</taxon>
        <taxon>Onygenales</taxon>
        <taxon>Ajellomycetaceae</taxon>
        <taxon>Histoplasma</taxon>
    </lineage>
</organism>
<evidence type="ECO:0000313" key="1">
    <source>
        <dbReference type="EMBL" id="EGC49126.1"/>
    </source>
</evidence>
<accession>F0UT99</accession>
<protein>
    <submittedName>
        <fullName evidence="1">Predicted protein</fullName>
    </submittedName>
</protein>
<sequence length="107" mass="12231">MKDIGILVFAARVCDLAPKQAARFRCDFRGGMTLGHSLQADQTFQAGVFGLLARNKIRMGELNVYQTGQNCRTRWFLDMFSGSSDKTIRVSFEIKSQRDMEWKPSEF</sequence>
<dbReference type="HOGENOM" id="CLU_2209244_0_0_1"/>
<reference evidence="2" key="1">
    <citation type="submission" date="2008-07" db="EMBL/GenBank/DDBJ databases">
        <title>Annotation of Ajellomyces capsulatus strain H88.</title>
        <authorList>
            <person name="Champion M."/>
            <person name="Cuomo C."/>
            <person name="Ma L.-J."/>
            <person name="Henn M.R."/>
            <person name="Sil A."/>
            <person name="Goldman B."/>
            <person name="Young S.K."/>
            <person name="Kodira C.D."/>
            <person name="Zeng Q."/>
            <person name="Koehrsen M."/>
            <person name="Alvarado L."/>
            <person name="Berlin A."/>
            <person name="Borenstein D."/>
            <person name="Chen Z."/>
            <person name="Engels R."/>
            <person name="Freedman E."/>
            <person name="Gellesch M."/>
            <person name="Goldberg J."/>
            <person name="Griggs A."/>
            <person name="Gujja S."/>
            <person name="Heiman D."/>
            <person name="Hepburn T."/>
            <person name="Howarth C."/>
            <person name="Jen D."/>
            <person name="Larson L."/>
            <person name="Lewis B."/>
            <person name="Mehta T."/>
            <person name="Park D."/>
            <person name="Pearson M."/>
            <person name="Roberts A."/>
            <person name="Saif S."/>
            <person name="Shea T."/>
            <person name="Shenoy N."/>
            <person name="Sisk P."/>
            <person name="Stolte C."/>
            <person name="Sykes S."/>
            <person name="Walk T."/>
            <person name="White J."/>
            <person name="Yandava C."/>
            <person name="Klein B."/>
            <person name="McEwen J.G."/>
            <person name="Puccia R."/>
            <person name="Goldman G.H."/>
            <person name="Felipe M.S."/>
            <person name="Nino-Vega G."/>
            <person name="San-Blas G."/>
            <person name="Taylor J."/>
            <person name="Mendoza L."/>
            <person name="Galagan J."/>
            <person name="Nusbaum C."/>
            <person name="Birren B."/>
        </authorList>
    </citation>
    <scope>NUCLEOTIDE SEQUENCE [LARGE SCALE GENOMIC DNA]</scope>
    <source>
        <strain evidence="2">H88</strain>
    </source>
</reference>